<keyword evidence="3 4" id="KW-0687">Ribonucleoprotein</keyword>
<sequence length="95" mass="10542">MSVLKRPIITEKSQELNAKGKYTFEVAMGSNKIQIAKAVESMYGVTVDSVSTIRQFGKSKSRMTRSKVTTGRTPTFKKAIVTLAEGEMIDFYADL</sequence>
<dbReference type="GO" id="GO:0019843">
    <property type="term" value="F:rRNA binding"/>
    <property type="evidence" value="ECO:0007669"/>
    <property type="project" value="UniProtKB-UniRule"/>
</dbReference>
<evidence type="ECO:0000313" key="6">
    <source>
        <dbReference type="Proteomes" id="UP000050454"/>
    </source>
</evidence>
<accession>A0A0N8HAD7</accession>
<keyword evidence="4" id="KW-0694">RNA-binding</keyword>
<dbReference type="InterPro" id="IPR012677">
    <property type="entry name" value="Nucleotide-bd_a/b_plait_sf"/>
</dbReference>
<dbReference type="AlphaFoldDB" id="A0A0N8HAD7"/>
<dbReference type="InterPro" id="IPR013025">
    <property type="entry name" value="Ribosomal_uL23-like"/>
</dbReference>
<evidence type="ECO:0000256" key="4">
    <source>
        <dbReference type="HAMAP-Rule" id="MF_01369"/>
    </source>
</evidence>
<dbReference type="GO" id="GO:0005840">
    <property type="term" value="C:ribosome"/>
    <property type="evidence" value="ECO:0007669"/>
    <property type="project" value="UniProtKB-KW"/>
</dbReference>
<protein>
    <recommendedName>
        <fullName evidence="4">Large ribosomal subunit protein uL23</fullName>
    </recommendedName>
</protein>
<evidence type="ECO:0000256" key="1">
    <source>
        <dbReference type="ARBA" id="ARBA00006700"/>
    </source>
</evidence>
<reference evidence="5 6" key="1">
    <citation type="submission" date="2015-07" db="EMBL/GenBank/DDBJ databases">
        <title>The draft genome sequence of Leadbetterella sp. JN14-9.</title>
        <authorList>
            <person name="Liu Y."/>
            <person name="Du J."/>
            <person name="Shao Z."/>
        </authorList>
    </citation>
    <scope>NUCLEOTIDE SEQUENCE [LARGE SCALE GENOMIC DNA]</scope>
    <source>
        <strain evidence="5 6">JN14-9</strain>
    </source>
</reference>
<dbReference type="Gene3D" id="3.30.70.330">
    <property type="match status" value="1"/>
</dbReference>
<dbReference type="InterPro" id="IPR012678">
    <property type="entry name" value="Ribosomal_uL23/eL15/eS24_sf"/>
</dbReference>
<keyword evidence="4" id="KW-0699">rRNA-binding</keyword>
<comment type="function">
    <text evidence="4">One of the early assembly proteins it binds 23S rRNA. One of the proteins that surrounds the polypeptide exit tunnel on the outside of the ribosome. Forms the main docking site for trigger factor binding to the ribosome.</text>
</comment>
<dbReference type="Proteomes" id="UP000050454">
    <property type="component" value="Unassembled WGS sequence"/>
</dbReference>
<dbReference type="GO" id="GO:0006412">
    <property type="term" value="P:translation"/>
    <property type="evidence" value="ECO:0007669"/>
    <property type="project" value="UniProtKB-UniRule"/>
</dbReference>
<evidence type="ECO:0000313" key="5">
    <source>
        <dbReference type="EMBL" id="KPM49884.1"/>
    </source>
</evidence>
<keyword evidence="2 4" id="KW-0689">Ribosomal protein</keyword>
<comment type="subunit">
    <text evidence="4">Part of the 50S ribosomal subunit. Contacts protein L29, and trigger factor when it is bound to the ribosome.</text>
</comment>
<dbReference type="OrthoDB" id="9797862at2"/>
<dbReference type="NCBIfam" id="NF004363">
    <property type="entry name" value="PRK05738.2-4"/>
    <property type="match status" value="1"/>
</dbReference>
<dbReference type="HAMAP" id="MF_01369_B">
    <property type="entry name" value="Ribosomal_uL23_B"/>
    <property type="match status" value="1"/>
</dbReference>
<organism evidence="5 6">
    <name type="scientific">Jiulongibacter sediminis</name>
    <dbReference type="NCBI Taxonomy" id="1605367"/>
    <lineage>
        <taxon>Bacteria</taxon>
        <taxon>Pseudomonadati</taxon>
        <taxon>Bacteroidota</taxon>
        <taxon>Cytophagia</taxon>
        <taxon>Cytophagales</taxon>
        <taxon>Leadbetterellaceae</taxon>
        <taxon>Jiulongibacter</taxon>
    </lineage>
</organism>
<keyword evidence="6" id="KW-1185">Reference proteome</keyword>
<dbReference type="STRING" id="1605367.AFM12_04745"/>
<dbReference type="Pfam" id="PF00276">
    <property type="entry name" value="Ribosomal_L23"/>
    <property type="match status" value="1"/>
</dbReference>
<name>A0A0N8HAD7_9BACT</name>
<dbReference type="PANTHER" id="PTHR11620">
    <property type="entry name" value="60S RIBOSOMAL PROTEIN L23A"/>
    <property type="match status" value="1"/>
</dbReference>
<dbReference type="PATRIC" id="fig|1605367.3.peg.2299"/>
<dbReference type="GO" id="GO:0003735">
    <property type="term" value="F:structural constituent of ribosome"/>
    <property type="evidence" value="ECO:0007669"/>
    <property type="project" value="InterPro"/>
</dbReference>
<dbReference type="GO" id="GO:1990904">
    <property type="term" value="C:ribonucleoprotein complex"/>
    <property type="evidence" value="ECO:0007669"/>
    <property type="project" value="UniProtKB-KW"/>
</dbReference>
<comment type="caution">
    <text evidence="5">The sequence shown here is derived from an EMBL/GenBank/DDBJ whole genome shotgun (WGS) entry which is preliminary data.</text>
</comment>
<dbReference type="RefSeq" id="WP_055144386.1">
    <property type="nucleotide sequence ID" value="NZ_CAKZPM010000011.1"/>
</dbReference>
<proteinExistence type="inferred from homology"/>
<comment type="similarity">
    <text evidence="1 4">Belongs to the universal ribosomal protein uL23 family.</text>
</comment>
<dbReference type="SUPFAM" id="SSF54189">
    <property type="entry name" value="Ribosomal proteins S24e, L23 and L15e"/>
    <property type="match status" value="1"/>
</dbReference>
<gene>
    <name evidence="4" type="primary">rplW</name>
    <name evidence="5" type="ORF">AFM12_04745</name>
</gene>
<dbReference type="EMBL" id="LGTQ01000005">
    <property type="protein sequence ID" value="KPM49884.1"/>
    <property type="molecule type" value="Genomic_DNA"/>
</dbReference>
<evidence type="ECO:0000256" key="3">
    <source>
        <dbReference type="ARBA" id="ARBA00023274"/>
    </source>
</evidence>
<evidence type="ECO:0000256" key="2">
    <source>
        <dbReference type="ARBA" id="ARBA00022980"/>
    </source>
</evidence>